<keyword evidence="3" id="KW-1185">Reference proteome</keyword>
<organism evidence="2 3">
    <name type="scientific">Phyllobacterium trifolii</name>
    <dbReference type="NCBI Taxonomy" id="300193"/>
    <lineage>
        <taxon>Bacteria</taxon>
        <taxon>Pseudomonadati</taxon>
        <taxon>Pseudomonadota</taxon>
        <taxon>Alphaproteobacteria</taxon>
        <taxon>Hyphomicrobiales</taxon>
        <taxon>Phyllobacteriaceae</taxon>
        <taxon>Phyllobacterium</taxon>
    </lineage>
</organism>
<reference evidence="2 3" key="1">
    <citation type="submission" date="2020-08" db="EMBL/GenBank/DDBJ databases">
        <title>Genomic Encyclopedia of Type Strains, Phase III (KMG-III): the genomes of soil and plant-associated and newly described type strains.</title>
        <authorList>
            <person name="Whitman W."/>
        </authorList>
    </citation>
    <scope>NUCLEOTIDE SEQUENCE [LARGE SCALE GENOMIC DNA]</scope>
    <source>
        <strain evidence="2 3">CECT 7015</strain>
    </source>
</reference>
<sequence length="128" mass="13901">MSRIDRRALILSCGSAVIAAPVAAAAFAIEPLRRDREPSRDLLALIKAHETTYEAFGKAIQATDGNNRDHDKASQAEEKALLAVCAYSAISEGDRRTKAQYLLKIAARGELDLAEQMQALLHSALPKE</sequence>
<dbReference type="RefSeq" id="WP_112523831.1">
    <property type="nucleotide sequence ID" value="NZ_JACHXN010000012.1"/>
</dbReference>
<gene>
    <name evidence="2" type="ORF">FHS21_003839</name>
</gene>
<proteinExistence type="predicted"/>
<evidence type="ECO:0000256" key="1">
    <source>
        <dbReference type="SAM" id="SignalP"/>
    </source>
</evidence>
<name>A0A839UFY1_9HYPH</name>
<protein>
    <submittedName>
        <fullName evidence="2">Uncharacterized protein</fullName>
    </submittedName>
</protein>
<evidence type="ECO:0000313" key="2">
    <source>
        <dbReference type="EMBL" id="MBB3147419.1"/>
    </source>
</evidence>
<evidence type="ECO:0000313" key="3">
    <source>
        <dbReference type="Proteomes" id="UP000554520"/>
    </source>
</evidence>
<feature type="chain" id="PRO_5032873000" evidence="1">
    <location>
        <begin position="25"/>
        <end position="128"/>
    </location>
</feature>
<dbReference type="PROSITE" id="PS51318">
    <property type="entry name" value="TAT"/>
    <property type="match status" value="1"/>
</dbReference>
<feature type="signal peptide" evidence="1">
    <location>
        <begin position="1"/>
        <end position="24"/>
    </location>
</feature>
<keyword evidence="1" id="KW-0732">Signal</keyword>
<dbReference type="Proteomes" id="UP000554520">
    <property type="component" value="Unassembled WGS sequence"/>
</dbReference>
<dbReference type="InterPro" id="IPR006311">
    <property type="entry name" value="TAT_signal"/>
</dbReference>
<comment type="caution">
    <text evidence="2">The sequence shown here is derived from an EMBL/GenBank/DDBJ whole genome shotgun (WGS) entry which is preliminary data.</text>
</comment>
<dbReference type="EMBL" id="JACHXN010000012">
    <property type="protein sequence ID" value="MBB3147419.1"/>
    <property type="molecule type" value="Genomic_DNA"/>
</dbReference>
<accession>A0A839UFY1</accession>
<dbReference type="AlphaFoldDB" id="A0A839UFY1"/>